<reference evidence="1" key="1">
    <citation type="submission" date="2012-12" db="EMBL/GenBank/DDBJ databases">
        <title>Identification and characterization of a phenylalanine ammonia-lyase gene family in Isatis indigotica Fort.</title>
        <authorList>
            <person name="Liu Q."/>
            <person name="Chen J."/>
            <person name="Zhou X."/>
            <person name="Di P."/>
            <person name="Xiao Y."/>
            <person name="Xuan H."/>
            <person name="Zhang L."/>
            <person name="Chen W."/>
        </authorList>
    </citation>
    <scope>NUCLEOTIDE SEQUENCE</scope>
    <source>
        <tissue evidence="1">Salivary gland</tissue>
    </source>
</reference>
<proteinExistence type="evidence at transcript level"/>
<accession>A0A0K8RBI9</accession>
<dbReference type="EMBL" id="GADI01005357">
    <property type="protein sequence ID" value="JAA68451.1"/>
    <property type="molecule type" value="mRNA"/>
</dbReference>
<organism evidence="1">
    <name type="scientific">Ixodes ricinus</name>
    <name type="common">Common tick</name>
    <name type="synonym">Acarus ricinus</name>
    <dbReference type="NCBI Taxonomy" id="34613"/>
    <lineage>
        <taxon>Eukaryota</taxon>
        <taxon>Metazoa</taxon>
        <taxon>Ecdysozoa</taxon>
        <taxon>Arthropoda</taxon>
        <taxon>Chelicerata</taxon>
        <taxon>Arachnida</taxon>
        <taxon>Acari</taxon>
        <taxon>Parasitiformes</taxon>
        <taxon>Ixodida</taxon>
        <taxon>Ixodoidea</taxon>
        <taxon>Ixodidae</taxon>
        <taxon>Ixodinae</taxon>
        <taxon>Ixodes</taxon>
    </lineage>
</organism>
<protein>
    <submittedName>
        <fullName evidence="1">Uncharacterized protein</fullName>
    </submittedName>
</protein>
<dbReference type="AlphaFoldDB" id="A0A0K8RBI9"/>
<sequence length="122" mass="13443">MQHDLSTYAVLTLHSSSTMCEKAFRKKQRHHGLVCRFVDKIKMDATSQKHPGHKMKRLESLNFEETNFCIVPNGRVNVPEVDRPPTCRCGTTWWCPCWPGTCGSGSGEAPAAAPPGCRAAGT</sequence>
<evidence type="ECO:0000313" key="1">
    <source>
        <dbReference type="EMBL" id="JAA68451.1"/>
    </source>
</evidence>
<name>A0A0K8RBI9_IXORI</name>